<accession>A0A0H4X3C5</accession>
<keyword evidence="1" id="KW-0812">Transmembrane</keyword>
<dbReference type="OrthoDB" id="5517222at2"/>
<name>A0A0H4X3C5_9BACT</name>
<feature type="transmembrane region" description="Helical" evidence="1">
    <location>
        <begin position="7"/>
        <end position="28"/>
    </location>
</feature>
<keyword evidence="3" id="KW-1185">Reference proteome</keyword>
<gene>
    <name evidence="2" type="ORF">A176_006586</name>
</gene>
<dbReference type="EMBL" id="CP012109">
    <property type="protein sequence ID" value="AKQ69674.1"/>
    <property type="molecule type" value="Genomic_DNA"/>
</dbReference>
<dbReference type="PATRIC" id="fig|1297742.4.peg.6676"/>
<dbReference type="Proteomes" id="UP000009026">
    <property type="component" value="Chromosome"/>
</dbReference>
<evidence type="ECO:0000256" key="1">
    <source>
        <dbReference type="SAM" id="Phobius"/>
    </source>
</evidence>
<organism evidence="2 3">
    <name type="scientific">Pseudomyxococcus hansupus</name>
    <dbReference type="NCBI Taxonomy" id="1297742"/>
    <lineage>
        <taxon>Bacteria</taxon>
        <taxon>Pseudomonadati</taxon>
        <taxon>Myxococcota</taxon>
        <taxon>Myxococcia</taxon>
        <taxon>Myxococcales</taxon>
        <taxon>Cystobacterineae</taxon>
        <taxon>Myxococcaceae</taxon>
        <taxon>Pseudomyxococcus</taxon>
    </lineage>
</organism>
<feature type="transmembrane region" description="Helical" evidence="1">
    <location>
        <begin position="73"/>
        <end position="92"/>
    </location>
</feature>
<keyword evidence="1" id="KW-0472">Membrane</keyword>
<dbReference type="KEGG" id="mym:A176_006586"/>
<sequence>MDTRRVYPRFAIASLLGNVAFLASWGVVLMRPTGWQVIGPILLCLFLVLRVGGMWFFASKHPPEEQPRMRRTATFTTVLALIAVGIWVYTVLQGPRGF</sequence>
<dbReference type="AlphaFoldDB" id="A0A0H4X3C5"/>
<evidence type="ECO:0000313" key="2">
    <source>
        <dbReference type="EMBL" id="AKQ69674.1"/>
    </source>
</evidence>
<feature type="transmembrane region" description="Helical" evidence="1">
    <location>
        <begin position="34"/>
        <end position="52"/>
    </location>
</feature>
<keyword evidence="1" id="KW-1133">Transmembrane helix</keyword>
<evidence type="ECO:0000313" key="3">
    <source>
        <dbReference type="Proteomes" id="UP000009026"/>
    </source>
</evidence>
<reference evidence="2 3" key="1">
    <citation type="journal article" date="2016" name="PLoS ONE">
        <title>Complete Genome Sequence and Comparative Genomics of a Novel Myxobacterium Myxococcus hansupus.</title>
        <authorList>
            <person name="Sharma G."/>
            <person name="Narwani T."/>
            <person name="Subramanian S."/>
        </authorList>
    </citation>
    <scope>NUCLEOTIDE SEQUENCE [LARGE SCALE GENOMIC DNA]</scope>
    <source>
        <strain evidence="3">mixupus</strain>
    </source>
</reference>
<proteinExistence type="predicted"/>
<protein>
    <submittedName>
        <fullName evidence="2">Uncharacterized protein</fullName>
    </submittedName>
</protein>